<sequence length="247" mass="27724">KINHDHPLFLASSDVLGTVQIGIQLTDHNGDGNQRDGDGNLHNYSGVRHTDSVIRHNDGGIRHNDGGVQHNGSEIQHIGAIDEKKEESKPPTSLHKLTVSSPYSYRQIHHRHCLIFDQIEFELYMAYIMDTNEEERVKGITVEVGRAPFEIETTRFTILGAPVTFYPHSFSGLPCTREEQGTEIQLGLALESQNATLSVKRRLACEATLCCLSGDNNFHGTAKKHLLFIKWKYLEAKVFLPTKIVDL</sequence>
<dbReference type="InterPro" id="IPR038898">
    <property type="entry name" value="BROX"/>
</dbReference>
<dbReference type="Proteomes" id="UP001234989">
    <property type="component" value="Chromosome 7"/>
</dbReference>
<feature type="non-terminal residue" evidence="1">
    <location>
        <position position="1"/>
    </location>
</feature>
<protein>
    <submittedName>
        <fullName evidence="1">Uncharacterized protein</fullName>
    </submittedName>
</protein>
<evidence type="ECO:0000313" key="2">
    <source>
        <dbReference type="Proteomes" id="UP001234989"/>
    </source>
</evidence>
<dbReference type="InterPro" id="IPR031157">
    <property type="entry name" value="G_TR_CS"/>
</dbReference>
<dbReference type="EMBL" id="CP133618">
    <property type="protein sequence ID" value="WMV39581.1"/>
    <property type="molecule type" value="Genomic_DNA"/>
</dbReference>
<gene>
    <name evidence="1" type="ORF">MTR67_032966</name>
</gene>
<organism evidence="1 2">
    <name type="scientific">Solanum verrucosum</name>
    <dbReference type="NCBI Taxonomy" id="315347"/>
    <lineage>
        <taxon>Eukaryota</taxon>
        <taxon>Viridiplantae</taxon>
        <taxon>Streptophyta</taxon>
        <taxon>Embryophyta</taxon>
        <taxon>Tracheophyta</taxon>
        <taxon>Spermatophyta</taxon>
        <taxon>Magnoliopsida</taxon>
        <taxon>eudicotyledons</taxon>
        <taxon>Gunneridae</taxon>
        <taxon>Pentapetalae</taxon>
        <taxon>asterids</taxon>
        <taxon>lamiids</taxon>
        <taxon>Solanales</taxon>
        <taxon>Solanaceae</taxon>
        <taxon>Solanoideae</taxon>
        <taxon>Solaneae</taxon>
        <taxon>Solanum</taxon>
    </lineage>
</organism>
<accession>A0AAF0U5I6</accession>
<dbReference type="PANTHER" id="PTHR23032">
    <property type="entry name" value="BRO1 DOMAIN-CONTAINING PROTEIN BROX"/>
    <property type="match status" value="1"/>
</dbReference>
<reference evidence="1" key="1">
    <citation type="submission" date="2023-08" db="EMBL/GenBank/DDBJ databases">
        <title>A de novo genome assembly of Solanum verrucosum Schlechtendal, a Mexican diploid species geographically isolated from the other diploid A-genome species in potato relatives.</title>
        <authorList>
            <person name="Hosaka K."/>
        </authorList>
    </citation>
    <scope>NUCLEOTIDE SEQUENCE</scope>
    <source>
        <tissue evidence="1">Young leaves</tissue>
    </source>
</reference>
<dbReference type="AlphaFoldDB" id="A0AAF0U5I6"/>
<name>A0AAF0U5I6_SOLVR</name>
<proteinExistence type="predicted"/>
<dbReference type="PROSITE" id="PS00301">
    <property type="entry name" value="G_TR_1"/>
    <property type="match status" value="1"/>
</dbReference>
<evidence type="ECO:0000313" key="1">
    <source>
        <dbReference type="EMBL" id="WMV39581.1"/>
    </source>
</evidence>
<keyword evidence="2" id="KW-1185">Reference proteome</keyword>
<dbReference type="PANTHER" id="PTHR23032:SF2">
    <property type="entry name" value="ENDOSOMAL TARGETING BRO1-LIKE DOMAIN-CONTAINING PROTEIN"/>
    <property type="match status" value="1"/>
</dbReference>